<proteinExistence type="predicted"/>
<evidence type="ECO:0000313" key="2">
    <source>
        <dbReference type="EMBL" id="KIJ99115.1"/>
    </source>
</evidence>
<feature type="compositionally biased region" description="Basic and acidic residues" evidence="1">
    <location>
        <begin position="36"/>
        <end position="45"/>
    </location>
</feature>
<dbReference type="AlphaFoldDB" id="A0A0C9X232"/>
<accession>A0A0C9X232</accession>
<reference evidence="2 3" key="1">
    <citation type="submission" date="2014-04" db="EMBL/GenBank/DDBJ databases">
        <authorList>
            <consortium name="DOE Joint Genome Institute"/>
            <person name="Kuo A."/>
            <person name="Kohler A."/>
            <person name="Nagy L.G."/>
            <person name="Floudas D."/>
            <person name="Copeland A."/>
            <person name="Barry K.W."/>
            <person name="Cichocki N."/>
            <person name="Veneault-Fourrey C."/>
            <person name="LaButti K."/>
            <person name="Lindquist E.A."/>
            <person name="Lipzen A."/>
            <person name="Lundell T."/>
            <person name="Morin E."/>
            <person name="Murat C."/>
            <person name="Sun H."/>
            <person name="Tunlid A."/>
            <person name="Henrissat B."/>
            <person name="Grigoriev I.V."/>
            <person name="Hibbett D.S."/>
            <person name="Martin F."/>
            <person name="Nordberg H.P."/>
            <person name="Cantor M.N."/>
            <person name="Hua S.X."/>
        </authorList>
    </citation>
    <scope>NUCLEOTIDE SEQUENCE [LARGE SCALE GENOMIC DNA]</scope>
    <source>
        <strain evidence="2 3">LaAM-08-1</strain>
    </source>
</reference>
<sequence>MEVKNRENQVDMATSWTAGPCVSKRLRVASATIAERKAKEKEGERRKRVRTKGKVNGGKEGEGERGRGRRRERRRGNTVVARTPTSNMSVKGGGVSLYEMRGKEGNSLYTTALTNNHRRRGEFLKAALRLIRLDEGVRPYKTNDNGKVPREENGVGYLRVHFAISSARRLASCNALHRKPPLVPPYGEHFQTCGILLPVASARLNPDSRQAIHLCTEIDFRVFVHVLRGFVPVSRCCHTSGLDGTGYSCALQRQGV</sequence>
<name>A0A0C9X232_9AGAR</name>
<feature type="compositionally biased region" description="Basic residues" evidence="1">
    <location>
        <begin position="67"/>
        <end position="76"/>
    </location>
</feature>
<organism evidence="2 3">
    <name type="scientific">Laccaria amethystina LaAM-08-1</name>
    <dbReference type="NCBI Taxonomy" id="1095629"/>
    <lineage>
        <taxon>Eukaryota</taxon>
        <taxon>Fungi</taxon>
        <taxon>Dikarya</taxon>
        <taxon>Basidiomycota</taxon>
        <taxon>Agaricomycotina</taxon>
        <taxon>Agaricomycetes</taxon>
        <taxon>Agaricomycetidae</taxon>
        <taxon>Agaricales</taxon>
        <taxon>Agaricineae</taxon>
        <taxon>Hydnangiaceae</taxon>
        <taxon>Laccaria</taxon>
    </lineage>
</organism>
<dbReference type="HOGENOM" id="CLU_1086125_0_0_1"/>
<dbReference type="EMBL" id="KN838653">
    <property type="protein sequence ID" value="KIJ99115.1"/>
    <property type="molecule type" value="Genomic_DNA"/>
</dbReference>
<dbReference type="Proteomes" id="UP000054477">
    <property type="component" value="Unassembled WGS sequence"/>
</dbReference>
<evidence type="ECO:0000256" key="1">
    <source>
        <dbReference type="SAM" id="MobiDB-lite"/>
    </source>
</evidence>
<evidence type="ECO:0000313" key="3">
    <source>
        <dbReference type="Proteomes" id="UP000054477"/>
    </source>
</evidence>
<reference evidence="3" key="2">
    <citation type="submission" date="2015-01" db="EMBL/GenBank/DDBJ databases">
        <title>Evolutionary Origins and Diversification of the Mycorrhizal Mutualists.</title>
        <authorList>
            <consortium name="DOE Joint Genome Institute"/>
            <consortium name="Mycorrhizal Genomics Consortium"/>
            <person name="Kohler A."/>
            <person name="Kuo A."/>
            <person name="Nagy L.G."/>
            <person name="Floudas D."/>
            <person name="Copeland A."/>
            <person name="Barry K.W."/>
            <person name="Cichocki N."/>
            <person name="Veneault-Fourrey C."/>
            <person name="LaButti K."/>
            <person name="Lindquist E.A."/>
            <person name="Lipzen A."/>
            <person name="Lundell T."/>
            <person name="Morin E."/>
            <person name="Murat C."/>
            <person name="Riley R."/>
            <person name="Ohm R."/>
            <person name="Sun H."/>
            <person name="Tunlid A."/>
            <person name="Henrissat B."/>
            <person name="Grigoriev I.V."/>
            <person name="Hibbett D.S."/>
            <person name="Martin F."/>
        </authorList>
    </citation>
    <scope>NUCLEOTIDE SEQUENCE [LARGE SCALE GENOMIC DNA]</scope>
    <source>
        <strain evidence="3">LaAM-08-1</strain>
    </source>
</reference>
<keyword evidence="3" id="KW-1185">Reference proteome</keyword>
<gene>
    <name evidence="2" type="ORF">K443DRAFT_123345</name>
</gene>
<feature type="compositionally biased region" description="Basic and acidic residues" evidence="1">
    <location>
        <begin position="57"/>
        <end position="66"/>
    </location>
</feature>
<protein>
    <submittedName>
        <fullName evidence="2">Uncharacterized protein</fullName>
    </submittedName>
</protein>
<feature type="region of interest" description="Disordered" evidence="1">
    <location>
        <begin position="36"/>
        <end position="78"/>
    </location>
</feature>